<feature type="transmembrane region" description="Helical" evidence="2">
    <location>
        <begin position="12"/>
        <end position="30"/>
    </location>
</feature>
<dbReference type="Proteomes" id="UP000530424">
    <property type="component" value="Unassembled WGS sequence"/>
</dbReference>
<protein>
    <submittedName>
        <fullName evidence="3">Putative integral membrane protein</fullName>
    </submittedName>
</protein>
<feature type="transmembrane region" description="Helical" evidence="2">
    <location>
        <begin position="275"/>
        <end position="299"/>
    </location>
</feature>
<feature type="transmembrane region" description="Helical" evidence="2">
    <location>
        <begin position="67"/>
        <end position="90"/>
    </location>
</feature>
<keyword evidence="2" id="KW-0472">Membrane</keyword>
<feature type="transmembrane region" description="Helical" evidence="2">
    <location>
        <begin position="331"/>
        <end position="347"/>
    </location>
</feature>
<comment type="caution">
    <text evidence="3">The sequence shown here is derived from an EMBL/GenBank/DDBJ whole genome shotgun (WGS) entry which is preliminary data.</text>
</comment>
<evidence type="ECO:0000313" key="4">
    <source>
        <dbReference type="Proteomes" id="UP000530424"/>
    </source>
</evidence>
<sequence length="357" mass="37359">MSSSSPRPGQTTLAGWLIIGGSVVLVLTAWQRISTLHTLEVQEELQRVLSEPGLDGLGMSVSTLSEVIRVLCMVAAGAATASAILGFHALRRSTSARLALTLLAPLIAVGGFATAGFFAPMVVAGVVMLWLRPTRDWFAGRPWTPQRPERGGSTPTREERPDPFAPPAPEAPRADPRSPAAPPPYEGVYGAPVPEQPLTGRPAHPPHPPAAGVQPIRPGRLIAACVITWVSSLTVAGAMGLAALLLLADPSLMDQAIADAEGQGVDLQGLGRDELTAATVVISAVFVVWSLAAAGLAILAYRRVEWARIVLIISAAVSGLLMLVMALMAPFLVVLVAAAAVTCALLLRPEVAAYFRR</sequence>
<dbReference type="EMBL" id="JACCFP010000001">
    <property type="protein sequence ID" value="NYJ03035.1"/>
    <property type="molecule type" value="Genomic_DNA"/>
</dbReference>
<gene>
    <name evidence="3" type="ORF">HNR19_003733</name>
</gene>
<proteinExistence type="predicted"/>
<name>A0A853C5G7_9ACTN</name>
<accession>A0A853C5G7</accession>
<dbReference type="AlphaFoldDB" id="A0A853C5G7"/>
<keyword evidence="2" id="KW-0812">Transmembrane</keyword>
<feature type="transmembrane region" description="Helical" evidence="2">
    <location>
        <begin position="102"/>
        <end position="131"/>
    </location>
</feature>
<keyword evidence="2" id="KW-1133">Transmembrane helix</keyword>
<evidence type="ECO:0000313" key="3">
    <source>
        <dbReference type="EMBL" id="NYJ03035.1"/>
    </source>
</evidence>
<feature type="transmembrane region" description="Helical" evidence="2">
    <location>
        <begin position="221"/>
        <end position="247"/>
    </location>
</feature>
<reference evidence="3 4" key="1">
    <citation type="submission" date="2020-07" db="EMBL/GenBank/DDBJ databases">
        <title>Sequencing the genomes of 1000 actinobacteria strains.</title>
        <authorList>
            <person name="Klenk H.-P."/>
        </authorList>
    </citation>
    <scope>NUCLEOTIDE SEQUENCE [LARGE SCALE GENOMIC DNA]</scope>
    <source>
        <strain evidence="3 4">DSM 103833</strain>
    </source>
</reference>
<keyword evidence="4" id="KW-1185">Reference proteome</keyword>
<dbReference type="RefSeq" id="WP_179669327.1">
    <property type="nucleotide sequence ID" value="NZ_JACCFP010000001.1"/>
</dbReference>
<evidence type="ECO:0000256" key="2">
    <source>
        <dbReference type="SAM" id="Phobius"/>
    </source>
</evidence>
<feature type="region of interest" description="Disordered" evidence="1">
    <location>
        <begin position="140"/>
        <end position="212"/>
    </location>
</feature>
<feature type="transmembrane region" description="Helical" evidence="2">
    <location>
        <begin position="306"/>
        <end position="325"/>
    </location>
</feature>
<organism evidence="3 4">
    <name type="scientific">Nocardioides thalensis</name>
    <dbReference type="NCBI Taxonomy" id="1914755"/>
    <lineage>
        <taxon>Bacteria</taxon>
        <taxon>Bacillati</taxon>
        <taxon>Actinomycetota</taxon>
        <taxon>Actinomycetes</taxon>
        <taxon>Propionibacteriales</taxon>
        <taxon>Nocardioidaceae</taxon>
        <taxon>Nocardioides</taxon>
    </lineage>
</organism>
<evidence type="ECO:0000256" key="1">
    <source>
        <dbReference type="SAM" id="MobiDB-lite"/>
    </source>
</evidence>